<evidence type="ECO:0000256" key="1">
    <source>
        <dbReference type="SAM" id="Phobius"/>
    </source>
</evidence>
<organism evidence="5 6">
    <name type="scientific">Humisphaera borealis</name>
    <dbReference type="NCBI Taxonomy" id="2807512"/>
    <lineage>
        <taxon>Bacteria</taxon>
        <taxon>Pseudomonadati</taxon>
        <taxon>Planctomycetota</taxon>
        <taxon>Phycisphaerae</taxon>
        <taxon>Tepidisphaerales</taxon>
        <taxon>Tepidisphaeraceae</taxon>
        <taxon>Humisphaera</taxon>
    </lineage>
</organism>
<dbReference type="Gene3D" id="3.40.50.880">
    <property type="match status" value="1"/>
</dbReference>
<evidence type="ECO:0000313" key="5">
    <source>
        <dbReference type="EMBL" id="QOV89088.1"/>
    </source>
</evidence>
<reference evidence="5 6" key="1">
    <citation type="submission" date="2020-10" db="EMBL/GenBank/DDBJ databases">
        <title>Wide distribution of Phycisphaera-like planctomycetes from WD2101 soil group in peatlands and genome analysis of the first cultivated representative.</title>
        <authorList>
            <person name="Dedysh S.N."/>
            <person name="Beletsky A.V."/>
            <person name="Ivanova A."/>
            <person name="Kulichevskaya I.S."/>
            <person name="Suzina N.E."/>
            <person name="Philippov D.A."/>
            <person name="Rakitin A.L."/>
            <person name="Mardanov A.V."/>
            <person name="Ravin N.V."/>
        </authorList>
    </citation>
    <scope>NUCLEOTIDE SEQUENCE [LARGE SCALE GENOMIC DNA]</scope>
    <source>
        <strain evidence="5 6">M1803</strain>
    </source>
</reference>
<dbReference type="InterPro" id="IPR036465">
    <property type="entry name" value="vWFA_dom_sf"/>
</dbReference>
<dbReference type="InterPro" id="IPR011933">
    <property type="entry name" value="Double_TM_dom"/>
</dbReference>
<proteinExistence type="predicted"/>
<accession>A0A7M2WUA4</accession>
<dbReference type="Proteomes" id="UP000593765">
    <property type="component" value="Chromosome"/>
</dbReference>
<feature type="domain" description="CARDB" evidence="3">
    <location>
        <begin position="250"/>
        <end position="333"/>
    </location>
</feature>
<gene>
    <name evidence="5" type="ORF">IPV69_23175</name>
</gene>
<dbReference type="Pfam" id="PF13519">
    <property type="entry name" value="VWA_2"/>
    <property type="match status" value="1"/>
</dbReference>
<dbReference type="AlphaFoldDB" id="A0A7M2WUA4"/>
<dbReference type="SUPFAM" id="SSF52317">
    <property type="entry name" value="Class I glutamine amidotransferase-like"/>
    <property type="match status" value="1"/>
</dbReference>
<keyword evidence="1" id="KW-0472">Membrane</keyword>
<dbReference type="PANTHER" id="PTHR37464">
    <property type="entry name" value="BLL2463 PROTEIN"/>
    <property type="match status" value="1"/>
</dbReference>
<dbReference type="EMBL" id="CP063458">
    <property type="protein sequence ID" value="QOV89088.1"/>
    <property type="molecule type" value="Genomic_DNA"/>
</dbReference>
<feature type="domain" description="Aerotolerance regulator N-terminal" evidence="2">
    <location>
        <begin position="9"/>
        <end position="79"/>
    </location>
</feature>
<keyword evidence="1" id="KW-1133">Transmembrane helix</keyword>
<protein>
    <submittedName>
        <fullName evidence="5">BatA domain-containing protein</fullName>
    </submittedName>
</protein>
<sequence>MSFLFGSLAWWIAGALVVSIPIIIHLLHRQRTQPVLWGAMMFLKQSVLQQKRRKKVDHWLLMLLRLAGLALLVALLAQPLWEDNEYNPLAGKASTDIGIVIDHSLSTRRLSGDRTVYDQAVATIARLTEASALQSSDTVSVVLAEKAPRVLTPLPVPRDNFAGTLDKLRKEKPGLTAASIPDAVQKAREIIGKGRNTRKTIIVLSDGQKSNWRANDLGAWNAALGQRVKGADSSIKMYELPITPVGERANLSIGEVTISPDLVGQNQPSTITATVTNTGSAEMPGVSARLIVAGTEGGRQPVSALKPGESRTLRFDHTFTDPNSQWVEVRIDAPDGLDADNAATASAYVWQTLPVLVIDGQLSSAGIDSNANEATLDKFKRSQFLGAAMLSAAPTADSPSLIKPTFVSVADGKLSGVPLDDYAMVIVNDVPQLPTSIQSKLRDYASSGHGVWFILGRNSERGLIRDQLAASNLLQLDVSDRQEAVEESAGIEVISPDHPTLRPFTKPERNVLVGMTTLKWWSVKPRNPDVKVLLATKNGDPLMFEREIDANGGRIVVWTSPVDGTTGWNNWPSMRAFSPLVNTTVYHLASGWTKGQANRRLESGQPLVWTGPTSPAIGKAEITLPDNTKEQVRPIVRDGRQIIRFKETHQPGRYELRFDQTALAPVYYGVGIDPVELQEETLSEADRKWLASEDHKFLEATITPTELASAVGGGSQGTQLWPILAGLVLGVLLFETFMTYRVMRQQTVAGMGTTASATVA</sequence>
<dbReference type="NCBIfam" id="TIGR02226">
    <property type="entry name" value="two_anch"/>
    <property type="match status" value="1"/>
</dbReference>
<dbReference type="InterPro" id="IPR013783">
    <property type="entry name" value="Ig-like_fold"/>
</dbReference>
<dbReference type="CDD" id="cd00198">
    <property type="entry name" value="vWFA"/>
    <property type="match status" value="1"/>
</dbReference>
<feature type="transmembrane region" description="Helical" evidence="1">
    <location>
        <begin position="6"/>
        <end position="27"/>
    </location>
</feature>
<keyword evidence="6" id="KW-1185">Reference proteome</keyword>
<evidence type="ECO:0000313" key="6">
    <source>
        <dbReference type="Proteomes" id="UP000593765"/>
    </source>
</evidence>
<dbReference type="InterPro" id="IPR011635">
    <property type="entry name" value="CARDB"/>
</dbReference>
<evidence type="ECO:0000259" key="2">
    <source>
        <dbReference type="Pfam" id="PF07584"/>
    </source>
</evidence>
<dbReference type="Pfam" id="PF07584">
    <property type="entry name" value="BatA"/>
    <property type="match status" value="1"/>
</dbReference>
<dbReference type="SUPFAM" id="SSF53300">
    <property type="entry name" value="vWA-like"/>
    <property type="match status" value="1"/>
</dbReference>
<evidence type="ECO:0000259" key="4">
    <source>
        <dbReference type="Pfam" id="PF13519"/>
    </source>
</evidence>
<dbReference type="InterPro" id="IPR024163">
    <property type="entry name" value="Aerotolerance_reg_N"/>
</dbReference>
<feature type="transmembrane region" description="Helical" evidence="1">
    <location>
        <begin position="59"/>
        <end position="81"/>
    </location>
</feature>
<evidence type="ECO:0000259" key="3">
    <source>
        <dbReference type="Pfam" id="PF07705"/>
    </source>
</evidence>
<keyword evidence="1" id="KW-0812">Transmembrane</keyword>
<dbReference type="CDD" id="cd03143">
    <property type="entry name" value="A4_beta-galactosidase_middle_domain"/>
    <property type="match status" value="1"/>
</dbReference>
<dbReference type="InterPro" id="IPR002035">
    <property type="entry name" value="VWF_A"/>
</dbReference>
<dbReference type="RefSeq" id="WP_206292107.1">
    <property type="nucleotide sequence ID" value="NZ_CP063458.1"/>
</dbReference>
<dbReference type="Gene3D" id="2.60.40.10">
    <property type="entry name" value="Immunoglobulins"/>
    <property type="match status" value="1"/>
</dbReference>
<dbReference type="PANTHER" id="PTHR37464:SF1">
    <property type="entry name" value="BLL2463 PROTEIN"/>
    <property type="match status" value="1"/>
</dbReference>
<feature type="domain" description="VWFA" evidence="4">
    <location>
        <begin position="99"/>
        <end position="208"/>
    </location>
</feature>
<name>A0A7M2WUA4_9BACT</name>
<dbReference type="KEGG" id="hbs:IPV69_23175"/>
<dbReference type="Gene3D" id="3.40.50.410">
    <property type="entry name" value="von Willebrand factor, type A domain"/>
    <property type="match status" value="1"/>
</dbReference>
<feature type="transmembrane region" description="Helical" evidence="1">
    <location>
        <begin position="720"/>
        <end position="740"/>
    </location>
</feature>
<dbReference type="Pfam" id="PF07705">
    <property type="entry name" value="CARDB"/>
    <property type="match status" value="1"/>
</dbReference>
<dbReference type="InterPro" id="IPR029062">
    <property type="entry name" value="Class_I_gatase-like"/>
</dbReference>